<sequence>MKNLSQGAFAAVLVSLLLLAACNDNENDTDLSKDQPGDYLDGGTSVQRNNNLNGDNKPPAAFREDLIIERVESDFFKEAGQSARTDNPYGLAVSVNSPYNGKTETTSYWGPPTHGIYWGGDWSGDFWLDNGNTSADFGNFISCYKDVYLDVNAIQYPGGTAPQAVKARLLSNGYACANQNYNSGGYTQQWEIIGVHNGVEYQLGWILYAHLASNLVYSPGTVLNLSGPVKIGTTFSTGSANGCWGSCHLHIELFNHRNWSCYDVNPPATQASRIGILGGLGSSVVNCPDIGSGTMTNWARNAINCNRSSAYSSQYDCNKAYDGGYSGTSKWVSDGNHPTSWMTLDLGALRDIREFKIFHAGSVGEPAISNIKAYQVQYSNSFYGPWYTIVNANNNGQASVTTHAVNLTARYVNILITDPGADNYTRIVEFEVNGN</sequence>
<accession>L8JQM0</accession>
<dbReference type="Gene3D" id="2.60.120.260">
    <property type="entry name" value="Galactose-binding domain-like"/>
    <property type="match status" value="1"/>
</dbReference>
<keyword evidence="4" id="KW-0378">Hydrolase</keyword>
<keyword evidence="2" id="KW-0732">Signal</keyword>
<feature type="domain" description="F5/8 type C" evidence="3">
    <location>
        <begin position="287"/>
        <end position="435"/>
    </location>
</feature>
<evidence type="ECO:0000313" key="4">
    <source>
        <dbReference type="EMBL" id="ELR71160.1"/>
    </source>
</evidence>
<feature type="compositionally biased region" description="Polar residues" evidence="1">
    <location>
        <begin position="44"/>
        <end position="54"/>
    </location>
</feature>
<dbReference type="PROSITE" id="PS50022">
    <property type="entry name" value="FA58C_3"/>
    <property type="match status" value="1"/>
</dbReference>
<reference evidence="4 5" key="1">
    <citation type="submission" date="2012-12" db="EMBL/GenBank/DDBJ databases">
        <title>Genome assembly of Fulvivirga imtechensis AK7.</title>
        <authorList>
            <person name="Nupur N."/>
            <person name="Khatri I."/>
            <person name="Kumar R."/>
            <person name="Subramanian S."/>
            <person name="Pinnaka A."/>
        </authorList>
    </citation>
    <scope>NUCLEOTIDE SEQUENCE [LARGE SCALE GENOMIC DNA]</scope>
    <source>
        <strain evidence="4 5">AK7</strain>
    </source>
</reference>
<dbReference type="Proteomes" id="UP000011135">
    <property type="component" value="Unassembled WGS sequence"/>
</dbReference>
<comment type="caution">
    <text evidence="4">The sequence shown here is derived from an EMBL/GenBank/DDBJ whole genome shotgun (WGS) entry which is preliminary data.</text>
</comment>
<evidence type="ECO:0000256" key="1">
    <source>
        <dbReference type="SAM" id="MobiDB-lite"/>
    </source>
</evidence>
<keyword evidence="5" id="KW-1185">Reference proteome</keyword>
<organism evidence="4 5">
    <name type="scientific">Fulvivirga imtechensis AK7</name>
    <dbReference type="NCBI Taxonomy" id="1237149"/>
    <lineage>
        <taxon>Bacteria</taxon>
        <taxon>Pseudomonadati</taxon>
        <taxon>Bacteroidota</taxon>
        <taxon>Cytophagia</taxon>
        <taxon>Cytophagales</taxon>
        <taxon>Fulvivirgaceae</taxon>
        <taxon>Fulvivirga</taxon>
    </lineage>
</organism>
<dbReference type="AlphaFoldDB" id="L8JQM0"/>
<proteinExistence type="predicted"/>
<dbReference type="OrthoDB" id="3799094at2"/>
<dbReference type="PROSITE" id="PS51257">
    <property type="entry name" value="PROKAR_LIPOPROTEIN"/>
    <property type="match status" value="1"/>
</dbReference>
<dbReference type="eggNOG" id="COG4724">
    <property type="taxonomic scope" value="Bacteria"/>
</dbReference>
<feature type="chain" id="PRO_5003993284" evidence="2">
    <location>
        <begin position="21"/>
        <end position="435"/>
    </location>
</feature>
<dbReference type="EMBL" id="AMZN01000044">
    <property type="protein sequence ID" value="ELR71160.1"/>
    <property type="molecule type" value="Genomic_DNA"/>
</dbReference>
<evidence type="ECO:0000256" key="2">
    <source>
        <dbReference type="SAM" id="SignalP"/>
    </source>
</evidence>
<dbReference type="InterPro" id="IPR000421">
    <property type="entry name" value="FA58C"/>
</dbReference>
<protein>
    <submittedName>
        <fullName evidence="4">Glycoside hydrolase, family 85</fullName>
    </submittedName>
</protein>
<evidence type="ECO:0000259" key="3">
    <source>
        <dbReference type="PROSITE" id="PS50022"/>
    </source>
</evidence>
<dbReference type="Pfam" id="PF00754">
    <property type="entry name" value="F5_F8_type_C"/>
    <property type="match status" value="1"/>
</dbReference>
<dbReference type="SUPFAM" id="SSF49785">
    <property type="entry name" value="Galactose-binding domain-like"/>
    <property type="match status" value="1"/>
</dbReference>
<name>L8JQM0_9BACT</name>
<dbReference type="GO" id="GO:0016787">
    <property type="term" value="F:hydrolase activity"/>
    <property type="evidence" value="ECO:0007669"/>
    <property type="project" value="UniProtKB-KW"/>
</dbReference>
<dbReference type="STRING" id="1237149.C900_02964"/>
<feature type="region of interest" description="Disordered" evidence="1">
    <location>
        <begin position="27"/>
        <end position="59"/>
    </location>
</feature>
<feature type="signal peptide" evidence="2">
    <location>
        <begin position="1"/>
        <end position="20"/>
    </location>
</feature>
<gene>
    <name evidence="4" type="ORF">C900_02964</name>
</gene>
<evidence type="ECO:0000313" key="5">
    <source>
        <dbReference type="Proteomes" id="UP000011135"/>
    </source>
</evidence>
<dbReference type="RefSeq" id="WP_009580301.1">
    <property type="nucleotide sequence ID" value="NZ_AMZN01000044.1"/>
</dbReference>
<dbReference type="InterPro" id="IPR008979">
    <property type="entry name" value="Galactose-bd-like_sf"/>
</dbReference>